<dbReference type="Proteomes" id="UP001336250">
    <property type="component" value="Unassembled WGS sequence"/>
</dbReference>
<evidence type="ECO:0000256" key="1">
    <source>
        <dbReference type="SAM" id="SignalP"/>
    </source>
</evidence>
<gene>
    <name evidence="2" type="ORF">V4F39_12945</name>
</gene>
<protein>
    <recommendedName>
        <fullName evidence="4">OmpW family protein</fullName>
    </recommendedName>
</protein>
<dbReference type="EMBL" id="JAZIBG010000028">
    <property type="protein sequence ID" value="MEF7614823.1"/>
    <property type="molecule type" value="Genomic_DNA"/>
</dbReference>
<keyword evidence="3" id="KW-1185">Reference proteome</keyword>
<feature type="chain" id="PRO_5043993057" description="OmpW family protein" evidence="1">
    <location>
        <begin position="23"/>
        <end position="192"/>
    </location>
</feature>
<reference evidence="2 3" key="1">
    <citation type="submission" date="2024-02" db="EMBL/GenBank/DDBJ databases">
        <title>Genome sequence of Aquincola sp. MAHUQ-54.</title>
        <authorList>
            <person name="Huq M.A."/>
        </authorList>
    </citation>
    <scope>NUCLEOTIDE SEQUENCE [LARGE SCALE GENOMIC DNA]</scope>
    <source>
        <strain evidence="2 3">MAHUQ-54</strain>
    </source>
</reference>
<dbReference type="Gene3D" id="2.40.160.170">
    <property type="match status" value="1"/>
</dbReference>
<keyword evidence="1" id="KW-0732">Signal</keyword>
<evidence type="ECO:0008006" key="4">
    <source>
        <dbReference type="Google" id="ProtNLM"/>
    </source>
</evidence>
<organism evidence="2 3">
    <name type="scientific">Aquincola agrisoli</name>
    <dbReference type="NCBI Taxonomy" id="3119538"/>
    <lineage>
        <taxon>Bacteria</taxon>
        <taxon>Pseudomonadati</taxon>
        <taxon>Pseudomonadota</taxon>
        <taxon>Betaproteobacteria</taxon>
        <taxon>Burkholderiales</taxon>
        <taxon>Sphaerotilaceae</taxon>
        <taxon>Aquincola</taxon>
    </lineage>
</organism>
<evidence type="ECO:0000313" key="3">
    <source>
        <dbReference type="Proteomes" id="UP001336250"/>
    </source>
</evidence>
<accession>A0AAW9QF70</accession>
<dbReference type="AlphaFoldDB" id="A0AAW9QF70"/>
<proteinExistence type="predicted"/>
<evidence type="ECO:0000313" key="2">
    <source>
        <dbReference type="EMBL" id="MEF7614823.1"/>
    </source>
</evidence>
<name>A0AAW9QF70_9BURK</name>
<comment type="caution">
    <text evidence="2">The sequence shown here is derived from an EMBL/GenBank/DDBJ whole genome shotgun (WGS) entry which is preliminary data.</text>
</comment>
<feature type="signal peptide" evidence="1">
    <location>
        <begin position="1"/>
        <end position="22"/>
    </location>
</feature>
<sequence>MTIHLRQGFGPLLMLAALGAGADQGLRVDDAADAWPRWHTRIGVVGPAARSDLSLAAALPRLHSAQVLGDYYFAGTGFDAQRIAGGFRATSGLLLGSRSAALSAAALPSAEGLSVTRSWADPSAESGGTVPYVGVGYTGLSVRGGWGFTADVGLMALGGGLRVGRSNATTIDDLARDIRLTPVLQLGVSYSF</sequence>